<dbReference type="Pfam" id="PF00041">
    <property type="entry name" value="fn3"/>
    <property type="match status" value="1"/>
</dbReference>
<dbReference type="PROSITE" id="PS50853">
    <property type="entry name" value="FN3"/>
    <property type="match status" value="1"/>
</dbReference>
<dbReference type="Gene3D" id="2.160.20.110">
    <property type="match status" value="2"/>
</dbReference>
<keyword evidence="1" id="KW-0732">Signal</keyword>
<evidence type="ECO:0000259" key="2">
    <source>
        <dbReference type="PROSITE" id="PS50853"/>
    </source>
</evidence>
<feature type="domain" description="Fibronectin type-III" evidence="2">
    <location>
        <begin position="786"/>
        <end position="877"/>
    </location>
</feature>
<reference evidence="4 5" key="1">
    <citation type="submission" date="2020-04" db="EMBL/GenBank/DDBJ databases">
        <title>Genome sequencing of novel species.</title>
        <authorList>
            <person name="Heo J."/>
            <person name="Kim S.-J."/>
            <person name="Kim J.-S."/>
            <person name="Hong S.-B."/>
            <person name="Kwon S.-W."/>
        </authorList>
    </citation>
    <scope>NUCLEOTIDE SEQUENCE [LARGE SCALE GENOMIC DNA]</scope>
    <source>
        <strain evidence="4 5">MFER-1</strain>
    </source>
</reference>
<dbReference type="KEGG" id="cheb:HH215_08290"/>
<dbReference type="Gene3D" id="2.60.40.10">
    <property type="entry name" value="Immunoglobulins"/>
    <property type="match status" value="2"/>
</dbReference>
<feature type="chain" id="PRO_5031039936" description="S-layer homology domain-containing protein" evidence="1">
    <location>
        <begin position="25"/>
        <end position="1400"/>
    </location>
</feature>
<dbReference type="InterPro" id="IPR013783">
    <property type="entry name" value="Ig-like_fold"/>
</dbReference>
<dbReference type="Pfam" id="PF12733">
    <property type="entry name" value="Cadherin-like"/>
    <property type="match status" value="1"/>
</dbReference>
<dbReference type="EMBL" id="CP051680">
    <property type="protein sequence ID" value="QJD83171.1"/>
    <property type="molecule type" value="Genomic_DNA"/>
</dbReference>
<evidence type="ECO:0000259" key="3">
    <source>
        <dbReference type="PROSITE" id="PS51272"/>
    </source>
</evidence>
<sequence>MKRLFSLFAALLLLFGIFPYQALADSQATMTGSGEVADPYVIMTLDHLNEVRNDLSAHYKLGADIDAAETANWNDGEGFIPIGGDGNNDSQFIGTFDGQDHVISGLTINKPSSDLIGLFGIIGSGGVVRNVGLEGGSITGKLYTGGLAGRNRGTVDKSYVTGTVSSSGLVGGLVGHNDIGSTVTESYAMGAVSGNNYAGGLVGLNDATVSHSYATGSVIGTFIVGGLAGGNEGGTVSQSYATGAVSGSASNVGGLVGYNVQGMINQSYATGSVNGDSAVGGLAGNNVSGSISQSYATGTVSGTTNVGGLLGGNSGTITSSYWDRDTTKQADPFGNNSGTFNVASFSTAQALTKGSYPGWDFNNDWFMVEGSTRPFLRSEYSTTISNTHQLQLLAMNLTANYSLAKNIDFGTIFTDNSRSDMWATGMSGDIITGAGFVPIGGMGSPEFSGTFDGLGHMIGNLTIHRPTSSDVGLFGSVQTNGVLKNIGLEGGSVIGDIAVGGLVGVNFGSLSNAYNTGSVRGTDSIGGLVGRNKSGTISEAYSAGNVSGRTFIGGLVGENYAEVRDAYVTGTVNGNSEVGGLTGRIFGSGSVNTSYATGAVKGNAYVGGLVGYGASVSASFYDSQTTNHSDEGKGEPKTTSEMKRVATFQPGWDFTDTWVIEEGKAYPVLQGIAANAGLDAAPPTIVSAKVEDDHPDRVVVTFDEDVSIADASGVTIQVDGNVATVTNHFLMGQRVLTFSINNAIGHGQGVTISYDGQLGNIADTARNSLHGFADLSVENNVNALEAPTNLTAAADNSQITLTWNGASKASGYKVYMGTDSGTYAQTPVATVTEATYSVTGLTYGTTYYFAVKSSTAIEDSEYSNEVSGALLDHTLPSINLGTNGSETWAISAQTAVTVTDSNIGVDDSTLQYAWSTDIATPASGWISFTNGDTLTKNGVDGDWYLHVQALDLAGNKANLVSRRFRLDASVAALSGLTVTDGTLSPAFAENTTSYALSVGNRVSGLTLVPVSADATDTITVAVNGRTAQPVESGEMSEILALHEGVNTITLHVTALNGLRQTYTVTVTRASSSNGGSSTQINPARFVSMDGGTIVFDGGEIIIPSGALNRSINITISEVMNTNALPLSNREQLASKVFEITKDQSGKFNKEVVLRLKFAANAIEKQNFKISLYWFNEETNEWAELDNILVDWEKRTVSGVTDHFTKFAVIAMPVKAAEQPQPEETDVHFTDIKGHWAEKNIEKLAAKGAVKGYSNGTFKPDHPITRAEFTAILVRALELPQIEGKVFADTADHWAGRAISSASAYGIIQGNNQHKFAPDGLVTREQMAVMIVNALQLENRQASHAFADRESIAAWAQEAVAAAVEHGVIAGYPDNTMKPKANATRAEAVTVILHAIEIEKE</sequence>
<dbReference type="InterPro" id="IPR003961">
    <property type="entry name" value="FN3_dom"/>
</dbReference>
<proteinExistence type="predicted"/>
<dbReference type="CDD" id="cd00063">
    <property type="entry name" value="FN3"/>
    <property type="match status" value="1"/>
</dbReference>
<name>A0A7Z2VHA2_9BACL</name>
<dbReference type="Proteomes" id="UP000502248">
    <property type="component" value="Chromosome"/>
</dbReference>
<dbReference type="PROSITE" id="PS51272">
    <property type="entry name" value="SLH"/>
    <property type="match status" value="3"/>
</dbReference>
<dbReference type="InterPro" id="IPR036116">
    <property type="entry name" value="FN3_sf"/>
</dbReference>
<dbReference type="Gene3D" id="2.60.220.30">
    <property type="match status" value="1"/>
</dbReference>
<dbReference type="InterPro" id="IPR051465">
    <property type="entry name" value="Cell_Envelope_Struct_Comp"/>
</dbReference>
<feature type="signal peptide" evidence="1">
    <location>
        <begin position="1"/>
        <end position="24"/>
    </location>
</feature>
<keyword evidence="5" id="KW-1185">Reference proteome</keyword>
<evidence type="ECO:0000313" key="5">
    <source>
        <dbReference type="Proteomes" id="UP000502248"/>
    </source>
</evidence>
<dbReference type="SUPFAM" id="SSF49265">
    <property type="entry name" value="Fibronectin type III"/>
    <property type="match status" value="1"/>
</dbReference>
<dbReference type="InterPro" id="IPR025883">
    <property type="entry name" value="Cadherin-like_domain"/>
</dbReference>
<dbReference type="PANTHER" id="PTHR43308:SF5">
    <property type="entry name" value="S-LAYER PROTEIN _ PEPTIDOGLYCAN ENDO-BETA-N-ACETYLGLUCOSAMINIDASE"/>
    <property type="match status" value="1"/>
</dbReference>
<dbReference type="Pfam" id="PF07581">
    <property type="entry name" value="Glug"/>
    <property type="match status" value="4"/>
</dbReference>
<feature type="domain" description="SLH" evidence="3">
    <location>
        <begin position="1287"/>
        <end position="1341"/>
    </location>
</feature>
<dbReference type="InterPro" id="IPR001119">
    <property type="entry name" value="SLH_dom"/>
</dbReference>
<feature type="domain" description="SLH" evidence="3">
    <location>
        <begin position="1223"/>
        <end position="1286"/>
    </location>
</feature>
<feature type="domain" description="SLH" evidence="3">
    <location>
        <begin position="1342"/>
        <end position="1400"/>
    </location>
</feature>
<dbReference type="InterPro" id="IPR011493">
    <property type="entry name" value="GLUG"/>
</dbReference>
<evidence type="ECO:0000256" key="1">
    <source>
        <dbReference type="SAM" id="SignalP"/>
    </source>
</evidence>
<evidence type="ECO:0000313" key="4">
    <source>
        <dbReference type="EMBL" id="QJD83171.1"/>
    </source>
</evidence>
<evidence type="ECO:0008006" key="6">
    <source>
        <dbReference type="Google" id="ProtNLM"/>
    </source>
</evidence>
<dbReference type="PANTHER" id="PTHR43308">
    <property type="entry name" value="OUTER MEMBRANE PROTEIN ALPHA-RELATED"/>
    <property type="match status" value="1"/>
</dbReference>
<dbReference type="SMART" id="SM00060">
    <property type="entry name" value="FN3"/>
    <property type="match status" value="1"/>
</dbReference>
<protein>
    <recommendedName>
        <fullName evidence="6">S-layer homology domain-containing protein</fullName>
    </recommendedName>
</protein>
<accession>A0A7Z2VHA2</accession>
<gene>
    <name evidence="4" type="ORF">HH215_08290</name>
</gene>
<dbReference type="RefSeq" id="WP_169279468.1">
    <property type="nucleotide sequence ID" value="NZ_CP051680.1"/>
</dbReference>
<organism evidence="4 5">
    <name type="scientific">Cohnella herbarum</name>
    <dbReference type="NCBI Taxonomy" id="2728023"/>
    <lineage>
        <taxon>Bacteria</taxon>
        <taxon>Bacillati</taxon>
        <taxon>Bacillota</taxon>
        <taxon>Bacilli</taxon>
        <taxon>Bacillales</taxon>
        <taxon>Paenibacillaceae</taxon>
        <taxon>Cohnella</taxon>
    </lineage>
</organism>
<dbReference type="Pfam" id="PF00395">
    <property type="entry name" value="SLH"/>
    <property type="match status" value="3"/>
</dbReference>